<dbReference type="AlphaFoldDB" id="L1IQP5"/>
<feature type="signal peptide" evidence="3">
    <location>
        <begin position="1"/>
        <end position="19"/>
    </location>
</feature>
<evidence type="ECO:0000313" key="5">
    <source>
        <dbReference type="EMBL" id="EKX38392.1"/>
    </source>
</evidence>
<dbReference type="eggNOG" id="ENOG502S465">
    <property type="taxonomic scope" value="Eukaryota"/>
</dbReference>
<keyword evidence="3" id="KW-0732">Signal</keyword>
<protein>
    <recommendedName>
        <fullName evidence="4">Plastid lipid-associated protein/fibrillin conserved domain-containing protein</fullName>
    </recommendedName>
</protein>
<reference evidence="5 7" key="1">
    <citation type="journal article" date="2012" name="Nature">
        <title>Algal genomes reveal evolutionary mosaicism and the fate of nucleomorphs.</title>
        <authorList>
            <consortium name="DOE Joint Genome Institute"/>
            <person name="Curtis B.A."/>
            <person name="Tanifuji G."/>
            <person name="Burki F."/>
            <person name="Gruber A."/>
            <person name="Irimia M."/>
            <person name="Maruyama S."/>
            <person name="Arias M.C."/>
            <person name="Ball S.G."/>
            <person name="Gile G.H."/>
            <person name="Hirakawa Y."/>
            <person name="Hopkins J.F."/>
            <person name="Kuo A."/>
            <person name="Rensing S.A."/>
            <person name="Schmutz J."/>
            <person name="Symeonidi A."/>
            <person name="Elias M."/>
            <person name="Eveleigh R.J."/>
            <person name="Herman E.K."/>
            <person name="Klute M.J."/>
            <person name="Nakayama T."/>
            <person name="Obornik M."/>
            <person name="Reyes-Prieto A."/>
            <person name="Armbrust E.V."/>
            <person name="Aves S.J."/>
            <person name="Beiko R.G."/>
            <person name="Coutinho P."/>
            <person name="Dacks J.B."/>
            <person name="Durnford D.G."/>
            <person name="Fast N.M."/>
            <person name="Green B.R."/>
            <person name="Grisdale C.J."/>
            <person name="Hempel F."/>
            <person name="Henrissat B."/>
            <person name="Hoppner M.P."/>
            <person name="Ishida K."/>
            <person name="Kim E."/>
            <person name="Koreny L."/>
            <person name="Kroth P.G."/>
            <person name="Liu Y."/>
            <person name="Malik S.B."/>
            <person name="Maier U.G."/>
            <person name="McRose D."/>
            <person name="Mock T."/>
            <person name="Neilson J.A."/>
            <person name="Onodera N.T."/>
            <person name="Poole A.M."/>
            <person name="Pritham E.J."/>
            <person name="Richards T.A."/>
            <person name="Rocap G."/>
            <person name="Roy S.W."/>
            <person name="Sarai C."/>
            <person name="Schaack S."/>
            <person name="Shirato S."/>
            <person name="Slamovits C.H."/>
            <person name="Spencer D.F."/>
            <person name="Suzuki S."/>
            <person name="Worden A.Z."/>
            <person name="Zauner S."/>
            <person name="Barry K."/>
            <person name="Bell C."/>
            <person name="Bharti A.K."/>
            <person name="Crow J.A."/>
            <person name="Grimwood J."/>
            <person name="Kramer R."/>
            <person name="Lindquist E."/>
            <person name="Lucas S."/>
            <person name="Salamov A."/>
            <person name="McFadden G.I."/>
            <person name="Lane C.E."/>
            <person name="Keeling P.J."/>
            <person name="Gray M.W."/>
            <person name="Grigoriev I.V."/>
            <person name="Archibald J.M."/>
        </authorList>
    </citation>
    <scope>NUCLEOTIDE SEQUENCE</scope>
    <source>
        <strain evidence="5 7">CCMP2712</strain>
    </source>
</reference>
<evidence type="ECO:0000313" key="6">
    <source>
        <dbReference type="EnsemblProtists" id="EKX38392"/>
    </source>
</evidence>
<name>L1IQP5_GUITC</name>
<dbReference type="PaxDb" id="55529-EKX38392"/>
<dbReference type="InterPro" id="IPR039633">
    <property type="entry name" value="PAP"/>
</dbReference>
<organism evidence="5">
    <name type="scientific">Guillardia theta (strain CCMP2712)</name>
    <name type="common">Cryptophyte</name>
    <dbReference type="NCBI Taxonomy" id="905079"/>
    <lineage>
        <taxon>Eukaryota</taxon>
        <taxon>Cryptophyceae</taxon>
        <taxon>Pyrenomonadales</taxon>
        <taxon>Geminigeraceae</taxon>
        <taxon>Guillardia</taxon>
    </lineage>
</organism>
<dbReference type="HOGENOM" id="CLU_938293_0_0_1"/>
<evidence type="ECO:0000259" key="4">
    <source>
        <dbReference type="Pfam" id="PF04755"/>
    </source>
</evidence>
<feature type="non-terminal residue" evidence="5">
    <location>
        <position position="1"/>
    </location>
</feature>
<accession>L1IQP5</accession>
<dbReference type="KEGG" id="gtt:GUITHDRAFT_96996"/>
<comment type="subcellular location">
    <subcellularLocation>
        <location evidence="1">Plastid</location>
    </subcellularLocation>
</comment>
<dbReference type="EnsemblProtists" id="EKX38392">
    <property type="protein sequence ID" value="EKX38392"/>
    <property type="gene ID" value="GUITHDRAFT_96996"/>
</dbReference>
<dbReference type="PANTHER" id="PTHR31906">
    <property type="entry name" value="PLASTID-LIPID-ASSOCIATED PROTEIN 4, CHLOROPLASTIC-RELATED"/>
    <property type="match status" value="1"/>
</dbReference>
<dbReference type="GeneID" id="17295125"/>
<reference evidence="6" key="3">
    <citation type="submission" date="2016-03" db="UniProtKB">
        <authorList>
            <consortium name="EnsemblProtists"/>
        </authorList>
    </citation>
    <scope>IDENTIFICATION</scope>
</reference>
<keyword evidence="7" id="KW-1185">Reference proteome</keyword>
<sequence length="297" mass="32682">MVSAIMLAAFAMLFCPSQSFRLSSLPTAMIRYKSVADVTPTTRPVVSRRSLCKLSCQAATGMSDEEEASKSSVHDDCNTLKSNLLLACCLCDRGFSATMKERDEISKLISKLERIKYFSEPTLGVNGDNEVCHLKGVWRLVYTSAIDVLNLAASPFTSAGAIYQDIRRPPEIVNVIDQVPRALSLLPPSRSIESTLRLKVTTRAKARSPTRVALSFERVKVEPRTLLGQDVSFLPSPQIDLPRISLFDGSDESPAYFDILFLDKDLLIIKQNTAGPGVEGGIFVSRKVDPEEEPIPL</sequence>
<evidence type="ECO:0000313" key="7">
    <source>
        <dbReference type="Proteomes" id="UP000011087"/>
    </source>
</evidence>
<dbReference type="RefSeq" id="XP_005825372.1">
    <property type="nucleotide sequence ID" value="XM_005825315.1"/>
</dbReference>
<proteinExistence type="predicted"/>
<gene>
    <name evidence="5" type="ORF">GUITHDRAFT_96996</name>
</gene>
<dbReference type="OMA" id="VTQRITH"/>
<evidence type="ECO:0000256" key="1">
    <source>
        <dbReference type="ARBA" id="ARBA00004474"/>
    </source>
</evidence>
<feature type="chain" id="PRO_5008770365" description="Plastid lipid-associated protein/fibrillin conserved domain-containing protein" evidence="3">
    <location>
        <begin position="20"/>
        <end position="297"/>
    </location>
</feature>
<reference evidence="7" key="2">
    <citation type="submission" date="2012-11" db="EMBL/GenBank/DDBJ databases">
        <authorList>
            <person name="Kuo A."/>
            <person name="Curtis B.A."/>
            <person name="Tanifuji G."/>
            <person name="Burki F."/>
            <person name="Gruber A."/>
            <person name="Irimia M."/>
            <person name="Maruyama S."/>
            <person name="Arias M.C."/>
            <person name="Ball S.G."/>
            <person name="Gile G.H."/>
            <person name="Hirakawa Y."/>
            <person name="Hopkins J.F."/>
            <person name="Rensing S.A."/>
            <person name="Schmutz J."/>
            <person name="Symeonidi A."/>
            <person name="Elias M."/>
            <person name="Eveleigh R.J."/>
            <person name="Herman E.K."/>
            <person name="Klute M.J."/>
            <person name="Nakayama T."/>
            <person name="Obornik M."/>
            <person name="Reyes-Prieto A."/>
            <person name="Armbrust E.V."/>
            <person name="Aves S.J."/>
            <person name="Beiko R.G."/>
            <person name="Coutinho P."/>
            <person name="Dacks J.B."/>
            <person name="Durnford D.G."/>
            <person name="Fast N.M."/>
            <person name="Green B.R."/>
            <person name="Grisdale C."/>
            <person name="Hempe F."/>
            <person name="Henrissat B."/>
            <person name="Hoppner M.P."/>
            <person name="Ishida K.-I."/>
            <person name="Kim E."/>
            <person name="Koreny L."/>
            <person name="Kroth P.G."/>
            <person name="Liu Y."/>
            <person name="Malik S.-B."/>
            <person name="Maier U.G."/>
            <person name="McRose D."/>
            <person name="Mock T."/>
            <person name="Neilson J.A."/>
            <person name="Onodera N.T."/>
            <person name="Poole A.M."/>
            <person name="Pritham E.J."/>
            <person name="Richards T.A."/>
            <person name="Rocap G."/>
            <person name="Roy S.W."/>
            <person name="Sarai C."/>
            <person name="Schaack S."/>
            <person name="Shirato S."/>
            <person name="Slamovits C.H."/>
            <person name="Spencer D.F."/>
            <person name="Suzuki S."/>
            <person name="Worden A.Z."/>
            <person name="Zauner S."/>
            <person name="Barry K."/>
            <person name="Bell C."/>
            <person name="Bharti A.K."/>
            <person name="Crow J.A."/>
            <person name="Grimwood J."/>
            <person name="Kramer R."/>
            <person name="Lindquist E."/>
            <person name="Lucas S."/>
            <person name="Salamov A."/>
            <person name="McFadden G.I."/>
            <person name="Lane C.E."/>
            <person name="Keeling P.J."/>
            <person name="Gray M.W."/>
            <person name="Grigoriev I.V."/>
            <person name="Archibald J.M."/>
        </authorList>
    </citation>
    <scope>NUCLEOTIDE SEQUENCE</scope>
    <source>
        <strain evidence="7">CCMP2712</strain>
    </source>
</reference>
<keyword evidence="2" id="KW-0934">Plastid</keyword>
<feature type="domain" description="Plastid lipid-associated protein/fibrillin conserved" evidence="4">
    <location>
        <begin position="79"/>
        <end position="272"/>
    </location>
</feature>
<evidence type="ECO:0000256" key="2">
    <source>
        <dbReference type="ARBA" id="ARBA00022640"/>
    </source>
</evidence>
<dbReference type="EMBL" id="JH993049">
    <property type="protein sequence ID" value="EKX38392.1"/>
    <property type="molecule type" value="Genomic_DNA"/>
</dbReference>
<dbReference type="InterPro" id="IPR006843">
    <property type="entry name" value="PAP/fibrillin_dom"/>
</dbReference>
<dbReference type="Pfam" id="PF04755">
    <property type="entry name" value="PAP_fibrillin"/>
    <property type="match status" value="1"/>
</dbReference>
<evidence type="ECO:0000256" key="3">
    <source>
        <dbReference type="SAM" id="SignalP"/>
    </source>
</evidence>
<dbReference type="GO" id="GO:0009536">
    <property type="term" value="C:plastid"/>
    <property type="evidence" value="ECO:0007669"/>
    <property type="project" value="UniProtKB-SubCell"/>
</dbReference>
<dbReference type="STRING" id="905079.L1IQP5"/>
<dbReference type="Proteomes" id="UP000011087">
    <property type="component" value="Unassembled WGS sequence"/>
</dbReference>
<dbReference type="OrthoDB" id="201321at2759"/>